<keyword evidence="1" id="KW-0812">Transmembrane</keyword>
<gene>
    <name evidence="2" type="ORF">PYTT_0751</name>
</gene>
<dbReference type="EMBL" id="LT629973">
    <property type="protein sequence ID" value="SEH78877.1"/>
    <property type="molecule type" value="Genomic_DNA"/>
</dbReference>
<accession>A0A1H6KT75</accession>
<dbReference type="AlphaFoldDB" id="A0A1H6KT75"/>
<evidence type="ECO:0008006" key="4">
    <source>
        <dbReference type="Google" id="ProtNLM"/>
    </source>
</evidence>
<feature type="transmembrane region" description="Helical" evidence="1">
    <location>
        <begin position="50"/>
        <end position="69"/>
    </location>
</feature>
<evidence type="ECO:0000256" key="1">
    <source>
        <dbReference type="SAM" id="Phobius"/>
    </source>
</evidence>
<feature type="transmembrane region" description="Helical" evidence="1">
    <location>
        <begin position="198"/>
        <end position="216"/>
    </location>
</feature>
<dbReference type="KEGG" id="agl:PYTT_0751"/>
<feature type="transmembrane region" description="Helical" evidence="1">
    <location>
        <begin position="129"/>
        <end position="149"/>
    </location>
</feature>
<sequence>MVALHFLFPDSFVCAACIALFAFVSGYGLSTKLERDEGSVWKAAWHSCSHFYWIYLFCFVLATAVFFMFPTPWVPLDRSMWVYAGAVTMVQPMYIDWWYATVFLCMTMGLYPLFLYVRRRFPSMDVSVALLMCGLFLVACGSHYVAFFVFSRFFPSCLGLMYSNGEYHLVSNVLTYSGVFCLGACYQRFCSTVSKSRAWWTALVCVCLLLIGYVIFSSFRERFAILPLLIGSVYLFRYLIFVRVPLMVLGRYSVWMWLNHRFLFGYWFAPFFHGLPPWLGYALLVVCSLLLAALMDVLFKSCCRGVTRLRSFAG</sequence>
<reference evidence="3" key="1">
    <citation type="submission" date="2016-09" db="EMBL/GenBank/DDBJ databases">
        <authorList>
            <person name="Koehorst J."/>
        </authorList>
    </citation>
    <scope>NUCLEOTIDE SEQUENCE [LARGE SCALE GENOMIC DNA]</scope>
</reference>
<evidence type="ECO:0000313" key="3">
    <source>
        <dbReference type="Proteomes" id="UP000176204"/>
    </source>
</evidence>
<feature type="transmembrane region" description="Helical" evidence="1">
    <location>
        <begin position="97"/>
        <end position="117"/>
    </location>
</feature>
<name>A0A1H6KT75_9BACT</name>
<evidence type="ECO:0000313" key="2">
    <source>
        <dbReference type="EMBL" id="SEH78877.1"/>
    </source>
</evidence>
<feature type="transmembrane region" description="Helical" evidence="1">
    <location>
        <begin position="278"/>
        <end position="299"/>
    </location>
</feature>
<feature type="transmembrane region" description="Helical" evidence="1">
    <location>
        <begin position="6"/>
        <end position="29"/>
    </location>
</feature>
<keyword evidence="3" id="KW-1185">Reference proteome</keyword>
<keyword evidence="1" id="KW-0472">Membrane</keyword>
<feature type="transmembrane region" description="Helical" evidence="1">
    <location>
        <begin position="222"/>
        <end position="240"/>
    </location>
</feature>
<dbReference type="Proteomes" id="UP000176204">
    <property type="component" value="Chromosome I"/>
</dbReference>
<protein>
    <recommendedName>
        <fullName evidence="4">Acyltransferase family</fullName>
    </recommendedName>
</protein>
<organism evidence="2 3">
    <name type="scientific">Akkermansia glycaniphila</name>
    <dbReference type="NCBI Taxonomy" id="1679444"/>
    <lineage>
        <taxon>Bacteria</taxon>
        <taxon>Pseudomonadati</taxon>
        <taxon>Verrucomicrobiota</taxon>
        <taxon>Verrucomicrobiia</taxon>
        <taxon>Verrucomicrobiales</taxon>
        <taxon>Akkermansiaceae</taxon>
        <taxon>Akkermansia</taxon>
    </lineage>
</organism>
<proteinExistence type="predicted"/>
<keyword evidence="1" id="KW-1133">Transmembrane helix</keyword>